<name>A0A4U8QAC9_9FIRM</name>
<evidence type="ECO:0000313" key="1">
    <source>
        <dbReference type="EMBL" id="TLD01414.1"/>
    </source>
</evidence>
<dbReference type="InterPro" id="IPR027304">
    <property type="entry name" value="Trigger_fact/SurA_dom_sf"/>
</dbReference>
<dbReference type="Proteomes" id="UP000306509">
    <property type="component" value="Unassembled WGS sequence"/>
</dbReference>
<dbReference type="AlphaFoldDB" id="A0A4U8QAC9"/>
<organism evidence="1 2">
    <name type="scientific">Robinsoniella peoriensis</name>
    <dbReference type="NCBI Taxonomy" id="180332"/>
    <lineage>
        <taxon>Bacteria</taxon>
        <taxon>Bacillati</taxon>
        <taxon>Bacillota</taxon>
        <taxon>Clostridia</taxon>
        <taxon>Lachnospirales</taxon>
        <taxon>Lachnospiraceae</taxon>
        <taxon>Robinsoniella</taxon>
    </lineage>
</organism>
<dbReference type="SUPFAM" id="SSF109998">
    <property type="entry name" value="Triger factor/SurA peptide-binding domain-like"/>
    <property type="match status" value="1"/>
</dbReference>
<dbReference type="PROSITE" id="PS51257">
    <property type="entry name" value="PROKAR_LIPOPROTEIN"/>
    <property type="match status" value="1"/>
</dbReference>
<dbReference type="EMBL" id="QGQD01000039">
    <property type="protein sequence ID" value="TLD01414.1"/>
    <property type="molecule type" value="Genomic_DNA"/>
</dbReference>
<dbReference type="RefSeq" id="WP_138002267.1">
    <property type="nucleotide sequence ID" value="NZ_QGQD01000039.1"/>
</dbReference>
<keyword evidence="2" id="KW-1185">Reference proteome</keyword>
<evidence type="ECO:0000313" key="2">
    <source>
        <dbReference type="Proteomes" id="UP000306509"/>
    </source>
</evidence>
<protein>
    <submittedName>
        <fullName evidence="1">Uncharacterized protein</fullName>
    </submittedName>
</protein>
<comment type="caution">
    <text evidence="1">The sequence shown here is derived from an EMBL/GenBank/DDBJ whole genome shotgun (WGS) entry which is preliminary data.</text>
</comment>
<reference evidence="1 2" key="1">
    <citation type="journal article" date="2019" name="Anaerobe">
        <title>Detection of Robinsoniella peoriensis in multiple bone samples of a trauma patient.</title>
        <authorList>
            <person name="Schrottner P."/>
            <person name="Hartwich K."/>
            <person name="Bunk B."/>
            <person name="Schober I."/>
            <person name="Helbig S."/>
            <person name="Rudolph W.W."/>
            <person name="Gunzer F."/>
        </authorList>
    </citation>
    <scope>NUCLEOTIDE SEQUENCE [LARGE SCALE GENOMIC DNA]</scope>
    <source>
        <strain evidence="1 2">DSM 106044</strain>
    </source>
</reference>
<sequence precursor="true">MVKMKSFKAYILAAAVVLIVAAGILFACFTGKNKKVVAAVNDIPIYQEEIIFAASELRLSIRNEWMNTYNLDSEGFSWEKSYDGGESALACVTDRAVRIIAGDKLLQKIALDKGLMKAIDYPSIQKQMESENAQRQEKKSKNEVFYGITSFPESQYYDYLNQNLRLQVIRKLSEDELLVLSDVEMQEIYNENMEYFQNEDFESVKMSVKDLGLKEKFDQYMEDMLAKADIQINKPEVIEQAVKKAVM</sequence>
<dbReference type="STRING" id="180332.GCA_000797495_02260"/>
<proteinExistence type="predicted"/>
<accession>A0A4U8QAC9</accession>
<gene>
    <name evidence="1" type="ORF">DSM106044_01688</name>
</gene>